<accession>A0A318HTA4</accession>
<name>A0A318HTA4_BURPY</name>
<evidence type="ECO:0000313" key="2">
    <source>
        <dbReference type="Proteomes" id="UP000247755"/>
    </source>
</evidence>
<gene>
    <name evidence="1" type="ORF">NA66_104812</name>
</gene>
<organism evidence="1 2">
    <name type="scientific">Burkholderia pyrrocinia</name>
    <name type="common">Pseudomonas pyrrocinia</name>
    <dbReference type="NCBI Taxonomy" id="60550"/>
    <lineage>
        <taxon>Bacteria</taxon>
        <taxon>Pseudomonadati</taxon>
        <taxon>Pseudomonadota</taxon>
        <taxon>Betaproteobacteria</taxon>
        <taxon>Burkholderiales</taxon>
        <taxon>Burkholderiaceae</taxon>
        <taxon>Burkholderia</taxon>
        <taxon>Burkholderia cepacia complex</taxon>
    </lineage>
</organism>
<protein>
    <submittedName>
        <fullName evidence="1">Uncharacterized protein</fullName>
    </submittedName>
</protein>
<dbReference type="EMBL" id="QJJY01000048">
    <property type="protein sequence ID" value="PXX21589.1"/>
    <property type="molecule type" value="Genomic_DNA"/>
</dbReference>
<reference evidence="1 2" key="1">
    <citation type="submission" date="2018-05" db="EMBL/GenBank/DDBJ databases">
        <title>Comparative genomics of bacterial root endophytes of switchgrass collected from native prairies over two seasons.</title>
        <authorList>
            <person name="Tang Y."/>
        </authorList>
    </citation>
    <scope>NUCLEOTIDE SEQUENCE [LARGE SCALE GENOMIC DNA]</scope>
    <source>
        <strain evidence="1 2">NFIX32</strain>
    </source>
</reference>
<dbReference type="AlphaFoldDB" id="A0A318HTA4"/>
<dbReference type="Proteomes" id="UP000247755">
    <property type="component" value="Unassembled WGS sequence"/>
</dbReference>
<proteinExistence type="predicted"/>
<sequence>MTYRRSRFIQEQLYAPLGLHHRPGPYPPQFFSGDASLIDLSAKGSRAEPTNAVGCCRRTALDTLSQDDVASDVRTFIAHNQSVGYLKQIVLADKIRLIRAMLQMGFDITAYLPAWHWHNGMRYDCVMLVKCTFNAPNRNGFDAEISAFDDAYRQIAIELLA</sequence>
<evidence type="ECO:0000313" key="1">
    <source>
        <dbReference type="EMBL" id="PXX21589.1"/>
    </source>
</evidence>
<comment type="caution">
    <text evidence="1">The sequence shown here is derived from an EMBL/GenBank/DDBJ whole genome shotgun (WGS) entry which is preliminary data.</text>
</comment>